<dbReference type="Pfam" id="PF00465">
    <property type="entry name" value="Fe-ADH"/>
    <property type="match status" value="1"/>
</dbReference>
<dbReference type="CDD" id="cd08189">
    <property type="entry name" value="Fe-ADH-like"/>
    <property type="match status" value="1"/>
</dbReference>
<dbReference type="FunFam" id="3.40.50.1970:FF:000003">
    <property type="entry name" value="Alcohol dehydrogenase, iron-containing"/>
    <property type="match status" value="1"/>
</dbReference>
<sequence>MLKHRLYRTYTAGLKVAAHILPMPRPTLFSGPGSMNELLESMTELGFKRVLLVTDEGLVQVGIVDKVLEAAAQLDLQLDVFSQVKPDPTYDQVESGLEAYHRFHCEGILALGGGSAMDCAKVIAAKVTNKRPIKKLAGLLKVWRMPAPLFAIPTTAGTGSEVTIAAVVSDPSSHIKTPLMDPKLVPLMAALDANLMIGLPPKITADTGVDALTHAIEAYVSKNATQETMAYSVAAIKLIFKYLPRAVMQGDDVEARHKMAMASYYAGLAFTKASLGYVHAFAHTFGARYGIPHGMANGLALLPVLRFSLSEIEPQLRKLDELTAEGQLGNASAQHFLANLESLFSTIDIEQTSALIQREDADALVDLILKEAHWNYPVPKFMNREECTQLLLNISKV</sequence>
<dbReference type="Gene3D" id="3.40.50.1970">
    <property type="match status" value="1"/>
</dbReference>
<proteinExistence type="inferred from homology"/>
<dbReference type="InterPro" id="IPR039697">
    <property type="entry name" value="Alcohol_dehydrogenase_Fe"/>
</dbReference>
<evidence type="ECO:0000313" key="6">
    <source>
        <dbReference type="EMBL" id="ARP18330.1"/>
    </source>
</evidence>
<evidence type="ECO:0000256" key="2">
    <source>
        <dbReference type="ARBA" id="ARBA00007358"/>
    </source>
</evidence>
<keyword evidence="3 6" id="KW-0560">Oxidoreductase</keyword>
<gene>
    <name evidence="6" type="primary">mdh_2</name>
    <name evidence="6" type="ORF">K05K4_14940</name>
</gene>
<feature type="domain" description="Fe-containing alcohol dehydrogenase-like C-terminal" evidence="5">
    <location>
        <begin position="204"/>
        <end position="392"/>
    </location>
</feature>
<dbReference type="Pfam" id="PF25137">
    <property type="entry name" value="ADH_Fe_C"/>
    <property type="match status" value="1"/>
</dbReference>
<comment type="similarity">
    <text evidence="2">Belongs to the iron-containing alcohol dehydrogenase family.</text>
</comment>
<dbReference type="InterPro" id="IPR001670">
    <property type="entry name" value="ADH_Fe/GldA"/>
</dbReference>
<dbReference type="RefSeq" id="WP_054729981.1">
    <property type="nucleotide sequence ID" value="NZ_CP017889.1"/>
</dbReference>
<dbReference type="AlphaFoldDB" id="A0A1W6U5P6"/>
<dbReference type="EC" id="1.1.1.244" evidence="6"/>
<name>A0A1W6U5P6_VIBAL</name>
<dbReference type="GO" id="GO:0046872">
    <property type="term" value="F:metal ion binding"/>
    <property type="evidence" value="ECO:0007669"/>
    <property type="project" value="InterPro"/>
</dbReference>
<evidence type="ECO:0000259" key="5">
    <source>
        <dbReference type="Pfam" id="PF25137"/>
    </source>
</evidence>
<reference evidence="6" key="1">
    <citation type="submission" date="2016-10" db="EMBL/GenBank/DDBJ databases">
        <title>The High Quality Genome of Vibrio alginolyticus K01M1.</title>
        <authorList>
            <person name="Wendling C."/>
            <person name="Chibani C.M."/>
            <person name="Hertel R."/>
            <person name="Sproer C."/>
            <person name="Bunk B."/>
            <person name="Overmann J."/>
            <person name="Roth O."/>
            <person name="Liesegang H."/>
        </authorList>
    </citation>
    <scope>NUCLEOTIDE SEQUENCE</scope>
    <source>
        <strain evidence="6">K05K4</strain>
    </source>
</reference>
<dbReference type="EMBL" id="CP017902">
    <property type="protein sequence ID" value="ARP18330.1"/>
    <property type="molecule type" value="Genomic_DNA"/>
</dbReference>
<protein>
    <submittedName>
        <fullName evidence="6">NAD-dependent methanol dehydrogenase</fullName>
        <ecNumber evidence="6">1.1.1.244</ecNumber>
    </submittedName>
</protein>
<dbReference type="InterPro" id="IPR056798">
    <property type="entry name" value="ADH_Fe_C"/>
</dbReference>
<dbReference type="Gene3D" id="1.20.1090.10">
    <property type="entry name" value="Dehydroquinate synthase-like - alpha domain"/>
    <property type="match status" value="1"/>
</dbReference>
<dbReference type="SUPFAM" id="SSF56796">
    <property type="entry name" value="Dehydroquinate synthase-like"/>
    <property type="match status" value="1"/>
</dbReference>
<dbReference type="PANTHER" id="PTHR11496">
    <property type="entry name" value="ALCOHOL DEHYDROGENASE"/>
    <property type="match status" value="1"/>
</dbReference>
<evidence type="ECO:0000259" key="4">
    <source>
        <dbReference type="Pfam" id="PF00465"/>
    </source>
</evidence>
<feature type="domain" description="Alcohol dehydrogenase iron-type/glycerol dehydrogenase GldA" evidence="4">
    <location>
        <begin position="27"/>
        <end position="192"/>
    </location>
</feature>
<dbReference type="GO" id="GO:0050093">
    <property type="term" value="F:methanol dehydrogenase (NAD+) activity"/>
    <property type="evidence" value="ECO:0007669"/>
    <property type="project" value="UniProtKB-EC"/>
</dbReference>
<organism evidence="6">
    <name type="scientific">Vibrio alginolyticus</name>
    <dbReference type="NCBI Taxonomy" id="663"/>
    <lineage>
        <taxon>Bacteria</taxon>
        <taxon>Pseudomonadati</taxon>
        <taxon>Pseudomonadota</taxon>
        <taxon>Gammaproteobacteria</taxon>
        <taxon>Vibrionales</taxon>
        <taxon>Vibrionaceae</taxon>
        <taxon>Vibrio</taxon>
    </lineage>
</organism>
<comment type="cofactor">
    <cofactor evidence="1">
        <name>Fe cation</name>
        <dbReference type="ChEBI" id="CHEBI:24875"/>
    </cofactor>
</comment>
<accession>A0A1W6U5P6</accession>
<evidence type="ECO:0000256" key="1">
    <source>
        <dbReference type="ARBA" id="ARBA00001962"/>
    </source>
</evidence>
<evidence type="ECO:0000256" key="3">
    <source>
        <dbReference type="ARBA" id="ARBA00023002"/>
    </source>
</evidence>
<dbReference type="PANTHER" id="PTHR11496:SF102">
    <property type="entry name" value="ALCOHOL DEHYDROGENASE 4"/>
    <property type="match status" value="1"/>
</dbReference>